<evidence type="ECO:0000313" key="3">
    <source>
        <dbReference type="Proteomes" id="UP000598174"/>
    </source>
</evidence>
<dbReference type="CDD" id="cd06260">
    <property type="entry name" value="DUF820-like"/>
    <property type="match status" value="1"/>
</dbReference>
<dbReference type="Gene3D" id="3.90.1570.10">
    <property type="entry name" value="tt1808, chain A"/>
    <property type="match status" value="1"/>
</dbReference>
<reference evidence="2" key="1">
    <citation type="submission" date="2021-01" db="EMBL/GenBank/DDBJ databases">
        <title>Whole genome shotgun sequence of Actinoplanes ferrugineus NBRC 15555.</title>
        <authorList>
            <person name="Komaki H."/>
            <person name="Tamura T."/>
        </authorList>
    </citation>
    <scope>NUCLEOTIDE SEQUENCE</scope>
    <source>
        <strain evidence="2">NBRC 15555</strain>
    </source>
</reference>
<sequence length="185" mass="20310">MSVGVVDHVGPWTEDEYFALGETTDRIELIDGSLVVSPAPSMSHQRLSRRLANALEDGAEPAGLFVYEAINVRLNTGRIVIPDLAVVDQDEEAVTADVSRVLLIGEIVSPSNAAMDRVLKMQLYAAAGIGSYLLVEHEAPDSLTLRLNRLDGQHYVEETVVKTGASLTSEYPFRFELDTRSLVRR</sequence>
<proteinExistence type="predicted"/>
<organism evidence="2 3">
    <name type="scientific">Paractinoplanes ferrugineus</name>
    <dbReference type="NCBI Taxonomy" id="113564"/>
    <lineage>
        <taxon>Bacteria</taxon>
        <taxon>Bacillati</taxon>
        <taxon>Actinomycetota</taxon>
        <taxon>Actinomycetes</taxon>
        <taxon>Micromonosporales</taxon>
        <taxon>Micromonosporaceae</taxon>
        <taxon>Paractinoplanes</taxon>
    </lineage>
</organism>
<accession>A0A919J3S1</accession>
<dbReference type="Proteomes" id="UP000598174">
    <property type="component" value="Unassembled WGS sequence"/>
</dbReference>
<dbReference type="PANTHER" id="PTHR35400">
    <property type="entry name" value="SLR1083 PROTEIN"/>
    <property type="match status" value="1"/>
</dbReference>
<protein>
    <recommendedName>
        <fullName evidence="1">Putative restriction endonuclease domain-containing protein</fullName>
    </recommendedName>
</protein>
<comment type="caution">
    <text evidence="2">The sequence shown here is derived from an EMBL/GenBank/DDBJ whole genome shotgun (WGS) entry which is preliminary data.</text>
</comment>
<dbReference type="InterPro" id="IPR012296">
    <property type="entry name" value="Nuclease_put_TT1808"/>
</dbReference>
<dbReference type="EMBL" id="BOMM01000012">
    <property type="protein sequence ID" value="GIE10056.1"/>
    <property type="molecule type" value="Genomic_DNA"/>
</dbReference>
<dbReference type="RefSeq" id="WP_203816644.1">
    <property type="nucleotide sequence ID" value="NZ_BAAABP010000007.1"/>
</dbReference>
<dbReference type="InterPro" id="IPR011335">
    <property type="entry name" value="Restrct_endonuc-II-like"/>
</dbReference>
<dbReference type="InterPro" id="IPR008538">
    <property type="entry name" value="Uma2"/>
</dbReference>
<gene>
    <name evidence="2" type="ORF">Afe05nite_18960</name>
</gene>
<keyword evidence="3" id="KW-1185">Reference proteome</keyword>
<name>A0A919J3S1_9ACTN</name>
<dbReference type="SUPFAM" id="SSF52980">
    <property type="entry name" value="Restriction endonuclease-like"/>
    <property type="match status" value="1"/>
</dbReference>
<evidence type="ECO:0000259" key="1">
    <source>
        <dbReference type="Pfam" id="PF05685"/>
    </source>
</evidence>
<feature type="domain" description="Putative restriction endonuclease" evidence="1">
    <location>
        <begin position="15"/>
        <end position="177"/>
    </location>
</feature>
<evidence type="ECO:0000313" key="2">
    <source>
        <dbReference type="EMBL" id="GIE10056.1"/>
    </source>
</evidence>
<dbReference type="Pfam" id="PF05685">
    <property type="entry name" value="Uma2"/>
    <property type="match status" value="1"/>
</dbReference>
<dbReference type="PANTHER" id="PTHR35400:SF3">
    <property type="entry name" value="SLL1072 PROTEIN"/>
    <property type="match status" value="1"/>
</dbReference>
<dbReference type="AlphaFoldDB" id="A0A919J3S1"/>